<keyword evidence="3" id="KW-1185">Reference proteome</keyword>
<organism evidence="2 3">
    <name type="scientific">Monoraphidium neglectum</name>
    <dbReference type="NCBI Taxonomy" id="145388"/>
    <lineage>
        <taxon>Eukaryota</taxon>
        <taxon>Viridiplantae</taxon>
        <taxon>Chlorophyta</taxon>
        <taxon>core chlorophytes</taxon>
        <taxon>Chlorophyceae</taxon>
        <taxon>CS clade</taxon>
        <taxon>Sphaeropleales</taxon>
        <taxon>Selenastraceae</taxon>
        <taxon>Monoraphidium</taxon>
    </lineage>
</organism>
<proteinExistence type="predicted"/>
<dbReference type="EMBL" id="KK104012">
    <property type="protein sequence ID" value="KIY94573.1"/>
    <property type="molecule type" value="Genomic_DNA"/>
</dbReference>
<feature type="region of interest" description="Disordered" evidence="1">
    <location>
        <begin position="100"/>
        <end position="127"/>
    </location>
</feature>
<dbReference type="GeneID" id="25730848"/>
<evidence type="ECO:0000256" key="1">
    <source>
        <dbReference type="SAM" id="MobiDB-lite"/>
    </source>
</evidence>
<gene>
    <name evidence="2" type="ORF">MNEG_13390</name>
</gene>
<dbReference type="Proteomes" id="UP000054498">
    <property type="component" value="Unassembled WGS sequence"/>
</dbReference>
<feature type="compositionally biased region" description="Low complexity" evidence="1">
    <location>
        <begin position="179"/>
        <end position="194"/>
    </location>
</feature>
<feature type="region of interest" description="Disordered" evidence="1">
    <location>
        <begin position="173"/>
        <end position="243"/>
    </location>
</feature>
<evidence type="ECO:0000313" key="2">
    <source>
        <dbReference type="EMBL" id="KIY94573.1"/>
    </source>
</evidence>
<reference evidence="2 3" key="1">
    <citation type="journal article" date="2013" name="BMC Genomics">
        <title>Reconstruction of the lipid metabolism for the microalga Monoraphidium neglectum from its genome sequence reveals characteristics suitable for biofuel production.</title>
        <authorList>
            <person name="Bogen C."/>
            <person name="Al-Dilaimi A."/>
            <person name="Albersmeier A."/>
            <person name="Wichmann J."/>
            <person name="Grundmann M."/>
            <person name="Rupp O."/>
            <person name="Lauersen K.J."/>
            <person name="Blifernez-Klassen O."/>
            <person name="Kalinowski J."/>
            <person name="Goesmann A."/>
            <person name="Mussgnug J.H."/>
            <person name="Kruse O."/>
        </authorList>
    </citation>
    <scope>NUCLEOTIDE SEQUENCE [LARGE SCALE GENOMIC DNA]</scope>
    <source>
        <strain evidence="2 3">SAG 48.87</strain>
    </source>
</reference>
<feature type="compositionally biased region" description="Low complexity" evidence="1">
    <location>
        <begin position="104"/>
        <end position="127"/>
    </location>
</feature>
<name>A0A0D2KFC2_9CHLO</name>
<sequence length="294" mass="29035">MPVPGALAPLAAGMVWGMPMPVVRAPGIVPPQAPAAAAPPPPQQQAPWGGFMGCPMPPAGFMAPPHPFMMMPAPGMCGPMPAFPGACFAPPMPYPGACYPPPQQQQHYPHQQQQQQPAAPAAPTGAAAAQALDASLMSLLGSAEDDDLEMDLDDVLQDLGDPDHAATAAAEKLPRPCPSAGEGACASGSSGFEESGAEDDLLGRRGASSPGSMASSQGAPPRGGGRGGEHGGEGEGGGDDDFEGLLGSCGGGKGLHGAGKGLCGGLVGFEDDEWGDGCAALGKSSSLADLLAVA</sequence>
<dbReference type="RefSeq" id="XP_013893593.1">
    <property type="nucleotide sequence ID" value="XM_014038139.1"/>
</dbReference>
<protein>
    <submittedName>
        <fullName evidence="2">Uncharacterized protein</fullName>
    </submittedName>
</protein>
<evidence type="ECO:0000313" key="3">
    <source>
        <dbReference type="Proteomes" id="UP000054498"/>
    </source>
</evidence>
<feature type="compositionally biased region" description="Polar residues" evidence="1">
    <location>
        <begin position="209"/>
        <end position="218"/>
    </location>
</feature>
<dbReference type="AlphaFoldDB" id="A0A0D2KFC2"/>
<accession>A0A0D2KFC2</accession>
<dbReference type="KEGG" id="mng:MNEG_13390"/>